<dbReference type="EMBL" id="KN823346">
    <property type="protein sequence ID" value="KIO17749.1"/>
    <property type="molecule type" value="Genomic_DNA"/>
</dbReference>
<protein>
    <submittedName>
        <fullName evidence="2">Uncharacterized protein</fullName>
    </submittedName>
</protein>
<evidence type="ECO:0000313" key="3">
    <source>
        <dbReference type="Proteomes" id="UP000054248"/>
    </source>
</evidence>
<dbReference type="EMBL" id="KN823074">
    <property type="protein sequence ID" value="KIO23865.1"/>
    <property type="molecule type" value="Genomic_DNA"/>
</dbReference>
<proteinExistence type="predicted"/>
<name>A0A0C3Q4J3_9AGAM</name>
<dbReference type="AlphaFoldDB" id="A0A0C3Q4J3"/>
<reference evidence="3" key="2">
    <citation type="submission" date="2015-01" db="EMBL/GenBank/DDBJ databases">
        <title>Evolutionary Origins and Diversification of the Mycorrhizal Mutualists.</title>
        <authorList>
            <consortium name="DOE Joint Genome Institute"/>
            <consortium name="Mycorrhizal Genomics Consortium"/>
            <person name="Kohler A."/>
            <person name="Kuo A."/>
            <person name="Nagy L.G."/>
            <person name="Floudas D."/>
            <person name="Copeland A."/>
            <person name="Barry K.W."/>
            <person name="Cichocki N."/>
            <person name="Veneault-Fourrey C."/>
            <person name="LaButti K."/>
            <person name="Lindquist E.A."/>
            <person name="Lipzen A."/>
            <person name="Lundell T."/>
            <person name="Morin E."/>
            <person name="Murat C."/>
            <person name="Riley R."/>
            <person name="Ohm R."/>
            <person name="Sun H."/>
            <person name="Tunlid A."/>
            <person name="Henrissat B."/>
            <person name="Grigoriev I.V."/>
            <person name="Hibbett D.S."/>
            <person name="Martin F."/>
        </authorList>
    </citation>
    <scope>NUCLEOTIDE SEQUENCE [LARGE SCALE GENOMIC DNA]</scope>
    <source>
        <strain evidence="3">MUT 4182</strain>
    </source>
</reference>
<keyword evidence="3" id="KW-1185">Reference proteome</keyword>
<organism evidence="2 3">
    <name type="scientific">Tulasnella calospora MUT 4182</name>
    <dbReference type="NCBI Taxonomy" id="1051891"/>
    <lineage>
        <taxon>Eukaryota</taxon>
        <taxon>Fungi</taxon>
        <taxon>Dikarya</taxon>
        <taxon>Basidiomycota</taxon>
        <taxon>Agaricomycotina</taxon>
        <taxon>Agaricomycetes</taxon>
        <taxon>Cantharellales</taxon>
        <taxon>Tulasnellaceae</taxon>
        <taxon>Tulasnella</taxon>
    </lineage>
</organism>
<evidence type="ECO:0000313" key="1">
    <source>
        <dbReference type="EMBL" id="KIO17749.1"/>
    </source>
</evidence>
<reference evidence="2 3" key="1">
    <citation type="submission" date="2014-04" db="EMBL/GenBank/DDBJ databases">
        <authorList>
            <consortium name="DOE Joint Genome Institute"/>
            <person name="Kuo A."/>
            <person name="Girlanda M."/>
            <person name="Perotto S."/>
            <person name="Kohler A."/>
            <person name="Nagy L.G."/>
            <person name="Floudas D."/>
            <person name="Copeland A."/>
            <person name="Barry K.W."/>
            <person name="Cichocki N."/>
            <person name="Veneault-Fourrey C."/>
            <person name="LaButti K."/>
            <person name="Lindquist E.A."/>
            <person name="Lipzen A."/>
            <person name="Lundell T."/>
            <person name="Morin E."/>
            <person name="Murat C."/>
            <person name="Sun H."/>
            <person name="Tunlid A."/>
            <person name="Henrissat B."/>
            <person name="Grigoriev I.V."/>
            <person name="Hibbett D.S."/>
            <person name="Martin F."/>
            <person name="Nordberg H.P."/>
            <person name="Cantor M.N."/>
            <person name="Hua S.X."/>
        </authorList>
    </citation>
    <scope>NUCLEOTIDE SEQUENCE [LARGE SCALE GENOMIC DNA]</scope>
    <source>
        <strain evidence="2 3">MUT 4182</strain>
    </source>
</reference>
<reference evidence="2" key="3">
    <citation type="submission" date="2015-02" db="EMBL/GenBank/DDBJ databases">
        <title>Evolutionary Origins and Diversification of the Mycorrhizal Mutualists.</title>
        <authorList>
            <consortium name="DOE Joint Genome Institute"/>
            <consortium name="Mycorrhizal Genomics Consortium"/>
            <person name="Kohler A."/>
            <person name="Kuo A."/>
            <person name="Nagy L.G."/>
            <person name="Floudas D."/>
            <person name="Copeland A."/>
            <person name="Barry K.W."/>
            <person name="Cichocki N."/>
            <person name="Veneault-Fourrey C."/>
            <person name="LaButti K."/>
            <person name="Lindquist E.A."/>
            <person name="Lipzen A."/>
            <person name="Lundell T."/>
            <person name="Morin E."/>
            <person name="Murat C."/>
            <person name="Riley R."/>
            <person name="Ohm R."/>
            <person name="Sun H."/>
            <person name="Tunlid A."/>
            <person name="Henrissat B."/>
            <person name="Grigoriev I.V."/>
            <person name="Hibbett D.S."/>
            <person name="Martin F."/>
        </authorList>
    </citation>
    <scope>NUCLEOTIDE SEQUENCE</scope>
    <source>
        <strain evidence="2">MUT 4182</strain>
    </source>
</reference>
<evidence type="ECO:0000313" key="2">
    <source>
        <dbReference type="EMBL" id="KIO23865.1"/>
    </source>
</evidence>
<dbReference type="HOGENOM" id="CLU_2499524_0_0_1"/>
<sequence>MYQKEKLKDKTTLKLLPPIALRKQLLYRSSKVLQISFSPTTKLIEPLMIEGPRPKWFVFAQLLHAGSGLEEMLHYRFHILHHLEFV</sequence>
<accession>A0A0C3Q4J3</accession>
<dbReference type="Proteomes" id="UP000054248">
    <property type="component" value="Unassembled WGS sequence"/>
</dbReference>
<gene>
    <name evidence="2" type="ORF">M407DRAFT_244657</name>
    <name evidence="1" type="ORF">M407DRAFT_246652</name>
</gene>